<protein>
    <submittedName>
        <fullName evidence="3">Uncharacterized protein</fullName>
    </submittedName>
</protein>
<accession>A0A844HRR7</accession>
<keyword evidence="4" id="KW-1185">Reference proteome</keyword>
<keyword evidence="2" id="KW-0812">Transmembrane</keyword>
<name>A0A844HRR7_9RHOB</name>
<dbReference type="AlphaFoldDB" id="A0A844HRR7"/>
<dbReference type="EMBL" id="WMIG01000011">
    <property type="protein sequence ID" value="MTH60885.1"/>
    <property type="molecule type" value="Genomic_DNA"/>
</dbReference>
<dbReference type="OrthoDB" id="9795988at2"/>
<dbReference type="Proteomes" id="UP000449846">
    <property type="component" value="Unassembled WGS sequence"/>
</dbReference>
<keyword evidence="2" id="KW-1133">Transmembrane helix</keyword>
<keyword evidence="2" id="KW-0472">Membrane</keyword>
<organism evidence="3 4">
    <name type="scientific">Paracoccus litorisediminis</name>
    <dbReference type="NCBI Taxonomy" id="2006130"/>
    <lineage>
        <taxon>Bacteria</taxon>
        <taxon>Pseudomonadati</taxon>
        <taxon>Pseudomonadota</taxon>
        <taxon>Alphaproteobacteria</taxon>
        <taxon>Rhodobacterales</taxon>
        <taxon>Paracoccaceae</taxon>
        <taxon>Paracoccus</taxon>
    </lineage>
</organism>
<proteinExistence type="predicted"/>
<feature type="transmembrane region" description="Helical" evidence="2">
    <location>
        <begin position="156"/>
        <end position="175"/>
    </location>
</feature>
<feature type="transmembrane region" description="Helical" evidence="2">
    <location>
        <begin position="187"/>
        <end position="209"/>
    </location>
</feature>
<evidence type="ECO:0000313" key="4">
    <source>
        <dbReference type="Proteomes" id="UP000449846"/>
    </source>
</evidence>
<sequence length="469" mass="52445">MLERLKSMFRSDDLINSLSVFPEIDEAKISRELKLEAEGKDRGKRNQPPASATNPDHIEEAIRDRIGNSRRQGLENFERNQKTYNERLSRANEFRKEVDIVAGTAQGDFATAVHGWKAAMTRSIERLNETYAHRKSFRAKHKLDRPAKQFEGWTRFIALIIIFVVIEGGMNAVMFSRGNEQGLLGGLLTAVIFSVLNVGFSTLLGTFACNIHHTHPVRKMLGTASILAWIAFAAAFNFMIAHFRDLIDQGIAWMGAIKGAVPAFLASPLGLSSMDSWILVGIGLLISILAFMKGMHARDPFPGYAHVEMELDQARAEHERDLSRAIGELTEKRDLAIDELRDADRQVREGISEAIDALFGQTALNSHLQAFLDQCDTKLAHLLSIYRDANRSARSEAEPPSFALPNKFSPFVSTKVEDGRKRTAEAEADRVSETVDAAIKGIFETYNAAIREFRLPEDIQRGDHLRQVA</sequence>
<feature type="transmembrane region" description="Helical" evidence="2">
    <location>
        <begin position="221"/>
        <end position="243"/>
    </location>
</feature>
<feature type="region of interest" description="Disordered" evidence="1">
    <location>
        <begin position="36"/>
        <end position="59"/>
    </location>
</feature>
<reference evidence="3 4" key="1">
    <citation type="submission" date="2019-11" db="EMBL/GenBank/DDBJ databases">
        <authorList>
            <person name="Dong K."/>
        </authorList>
    </citation>
    <scope>NUCLEOTIDE SEQUENCE [LARGE SCALE GENOMIC DNA]</scope>
    <source>
        <strain evidence="3 4">NBRC 112902</strain>
    </source>
</reference>
<feature type="transmembrane region" description="Helical" evidence="2">
    <location>
        <begin position="274"/>
        <end position="292"/>
    </location>
</feature>
<evidence type="ECO:0000256" key="2">
    <source>
        <dbReference type="SAM" id="Phobius"/>
    </source>
</evidence>
<dbReference type="RefSeq" id="WP_155040829.1">
    <property type="nucleotide sequence ID" value="NZ_WMIG01000011.1"/>
</dbReference>
<comment type="caution">
    <text evidence="3">The sequence shown here is derived from an EMBL/GenBank/DDBJ whole genome shotgun (WGS) entry which is preliminary data.</text>
</comment>
<evidence type="ECO:0000256" key="1">
    <source>
        <dbReference type="SAM" id="MobiDB-lite"/>
    </source>
</evidence>
<gene>
    <name evidence="3" type="ORF">GL300_16860</name>
</gene>
<evidence type="ECO:0000313" key="3">
    <source>
        <dbReference type="EMBL" id="MTH60885.1"/>
    </source>
</evidence>